<feature type="compositionally biased region" description="Low complexity" evidence="2">
    <location>
        <begin position="90"/>
        <end position="126"/>
    </location>
</feature>
<name>A0A0D9YZK6_9ORYZ</name>
<feature type="region of interest" description="Disordered" evidence="2">
    <location>
        <begin position="653"/>
        <end position="751"/>
    </location>
</feature>
<dbReference type="EnsemblPlants" id="OGLUM02G36920.2">
    <property type="protein sequence ID" value="OGLUM02G36920.2"/>
    <property type="gene ID" value="OGLUM02G36920"/>
</dbReference>
<feature type="region of interest" description="Disordered" evidence="2">
    <location>
        <begin position="347"/>
        <end position="426"/>
    </location>
</feature>
<feature type="compositionally biased region" description="Polar residues" evidence="2">
    <location>
        <begin position="900"/>
        <end position="925"/>
    </location>
</feature>
<feature type="region of interest" description="Disordered" evidence="2">
    <location>
        <begin position="283"/>
        <end position="312"/>
    </location>
</feature>
<comment type="similarity">
    <text evidence="1">Belongs to the QWRF family.</text>
</comment>
<feature type="compositionally biased region" description="Low complexity" evidence="2">
    <location>
        <begin position="58"/>
        <end position="76"/>
    </location>
</feature>
<keyword evidence="5" id="KW-1185">Reference proteome</keyword>
<evidence type="ECO:0000313" key="5">
    <source>
        <dbReference type="Proteomes" id="UP000026961"/>
    </source>
</evidence>
<feature type="region of interest" description="Disordered" evidence="2">
    <location>
        <begin position="20"/>
        <end position="217"/>
    </location>
</feature>
<accession>A0A0D9YZK6</accession>
<dbReference type="Gramene" id="OGLUM02G36920.2">
    <property type="protein sequence ID" value="OGLUM02G36920.2"/>
    <property type="gene ID" value="OGLUM02G36920"/>
</dbReference>
<dbReference type="GO" id="GO:0005880">
    <property type="term" value="C:nuclear microtubule"/>
    <property type="evidence" value="ECO:0007669"/>
    <property type="project" value="TreeGrafter"/>
</dbReference>
<feature type="compositionally biased region" description="Polar residues" evidence="2">
    <location>
        <begin position="372"/>
        <end position="391"/>
    </location>
</feature>
<feature type="region of interest" description="Disordered" evidence="2">
    <location>
        <begin position="763"/>
        <end position="814"/>
    </location>
</feature>
<feature type="compositionally biased region" description="Polar residues" evidence="2">
    <location>
        <begin position="1144"/>
        <end position="1155"/>
    </location>
</feature>
<feature type="compositionally biased region" description="Basic and acidic residues" evidence="2">
    <location>
        <begin position="675"/>
        <end position="697"/>
    </location>
</feature>
<dbReference type="Proteomes" id="UP000026961">
    <property type="component" value="Chromosome 2"/>
</dbReference>
<sequence>MDACGIRAPGDVLLRKSELSSAAAAAKNYGNGHDDAAVRRKAAAGSPATPRRHPSPNAGRSSAAAAEAAGSQARRSQSTERRPATPSRLSPGGSRAAAPSSRISAPTSPSSAPSSPSSSSSSSSTPVRDAVAAESQSAPRRLAGGRAPPDGLWPSMRSLSSSLQLEAKGKRSNGGSADQAKARDAGDRKRSPSRGRSAAEQQPENPHAKVIDHHRWPAMMGGRVSVSAMSRSVDLTDKISRPALSSIPSRGVSPKKATMASATNALTRSIDLADKIDRLVSLSVSSPRTPTASNGAADESKSMSVSKGTKPAAVAIPSRVSAIITATSGGIRALSKSMDLTEKDIGTFSSAASSPGISPSVSVSSMSNATSQTTAKSTRGLSPRRTSTSIGSGALSRNIDLPENDKRPASSSASLRGNSPRRRLASDSVNAVVKNIDFAEKDSRAAISSTSSRGFSPRRRLASDGLDAISRSTDFSDKDSRPSTSSSSAQRGISPLRRLTISKGTDFTDKSYRPSTSSAASRGVSPRTRLASDSAGNILKSMDLADRDNKPSTSSASLRGMSPRRRLASDGISKNITFTEKDDRTMPCSVASQEISTIRRLPSDGADSISKNIDLPEKVTRPATSSAASRGLSPRRRLASDGVNAISKSIDLADKDTGPARSTAALRGVSPRRQLASDRVDSISKNTDFTEKDKDTRPSTSSGASRGISPRRRLASDGVDDLSKGINFSQKSIRPSTSSMASRGTSPRRRLALDGVNALLKSTDFTDKDHRPSTSSAALRGMSPRNRVTSKSIDAKSLDFSDKDSRPFTPSGASQGTLQEVALASDGINALSEAVDTAVIDSLQSTSSVESGETSDARLNNGSGTVVNRIDFAQEVNIATPDGCNGHISESMDSHDIGTSAPSMSITSQEQSPSRTVSNGPKTLSEDINATKKNNRAMTVKIPSRGASPRRRLASEGFGTIYKSMDFSEKDRTSINMATPSRGMSPRRTARSGIVDMSKSMDFSEKCNGPISSIAPSHVVSARRILGPDGANAMSRSMDLTDKIRQPISSTVRKMSLADSRAKAPDLLSGDIESPGSANGNESQEENAGSSLDAPSNDSEKSAPPKRLARTLSSPSPTKASSISSFTPRRMPSPSRNRPLTPVSPCSSTRSDSASSILSYMGDVTRGKRSPSHMEDAHQLRLLYNRSLQWRFTNAYVDEMQSVQKMSAETMLYSVWDANSSLCDSMVMKRSYVQRLRQEVKLGVVLKEQMDYLTHWAALETEHSTSLSSAIEALRASTLRLPVTGGAKADVFTVKNAVSSAVDIMQAMGSSVCYLLSKLQATHSLVTELSAVAANESSMLNEYRELLGTAAALQVRLGFLVHIIIFLCFCKVLRISRNLGQKMDLFLM</sequence>
<protein>
    <recommendedName>
        <fullName evidence="6">AUGMIN subunit 8</fullName>
    </recommendedName>
</protein>
<reference evidence="4" key="1">
    <citation type="submission" date="2015-04" db="UniProtKB">
        <authorList>
            <consortium name="EnsemblPlants"/>
        </authorList>
    </citation>
    <scope>IDENTIFICATION</scope>
</reference>
<proteinExistence type="inferred from homology"/>
<keyword evidence="3" id="KW-0812">Transmembrane</keyword>
<feature type="compositionally biased region" description="Polar residues" evidence="2">
    <location>
        <begin position="726"/>
        <end position="745"/>
    </location>
</feature>
<dbReference type="PANTHER" id="PTHR31807">
    <property type="entry name" value="AUGMIN FAMILY MEMBER"/>
    <property type="match status" value="1"/>
</dbReference>
<evidence type="ECO:0000256" key="2">
    <source>
        <dbReference type="SAM" id="MobiDB-lite"/>
    </source>
</evidence>
<feature type="compositionally biased region" description="Low complexity" evidence="2">
    <location>
        <begin position="1113"/>
        <end position="1139"/>
    </location>
</feature>
<evidence type="ECO:0000256" key="1">
    <source>
        <dbReference type="ARBA" id="ARBA00010016"/>
    </source>
</evidence>
<feature type="region of interest" description="Disordered" evidence="2">
    <location>
        <begin position="1029"/>
        <end position="1155"/>
    </location>
</feature>
<keyword evidence="3" id="KW-1133">Transmembrane helix</keyword>
<dbReference type="InterPro" id="IPR007573">
    <property type="entry name" value="QWRF"/>
</dbReference>
<feature type="region of interest" description="Disordered" evidence="2">
    <location>
        <begin position="599"/>
        <end position="640"/>
    </location>
</feature>
<dbReference type="GO" id="GO:0005737">
    <property type="term" value="C:cytoplasm"/>
    <property type="evidence" value="ECO:0007669"/>
    <property type="project" value="TreeGrafter"/>
</dbReference>
<keyword evidence="3" id="KW-0472">Membrane</keyword>
<evidence type="ECO:0008006" key="6">
    <source>
        <dbReference type="Google" id="ProtNLM"/>
    </source>
</evidence>
<feature type="compositionally biased region" description="Polar residues" evidence="2">
    <location>
        <begin position="1076"/>
        <end position="1097"/>
    </location>
</feature>
<organism evidence="4">
    <name type="scientific">Oryza glumipatula</name>
    <dbReference type="NCBI Taxonomy" id="40148"/>
    <lineage>
        <taxon>Eukaryota</taxon>
        <taxon>Viridiplantae</taxon>
        <taxon>Streptophyta</taxon>
        <taxon>Embryophyta</taxon>
        <taxon>Tracheophyta</taxon>
        <taxon>Spermatophyta</taxon>
        <taxon>Magnoliopsida</taxon>
        <taxon>Liliopsida</taxon>
        <taxon>Poales</taxon>
        <taxon>Poaceae</taxon>
        <taxon>BOP clade</taxon>
        <taxon>Oryzoideae</taxon>
        <taxon>Oryzeae</taxon>
        <taxon>Oryzinae</taxon>
        <taxon>Oryza</taxon>
    </lineage>
</organism>
<feature type="region of interest" description="Disordered" evidence="2">
    <location>
        <begin position="890"/>
        <end position="925"/>
    </location>
</feature>
<dbReference type="STRING" id="40148.A0A0D9YZK6"/>
<dbReference type="Pfam" id="PF04484">
    <property type="entry name" value="QWRF"/>
    <property type="match status" value="1"/>
</dbReference>
<evidence type="ECO:0000313" key="4">
    <source>
        <dbReference type="EnsemblPlants" id="OGLUM02G36920.2"/>
    </source>
</evidence>
<feature type="region of interest" description="Disordered" evidence="2">
    <location>
        <begin position="444"/>
        <end position="574"/>
    </location>
</feature>
<dbReference type="eggNOG" id="ENOG502QR63">
    <property type="taxonomic scope" value="Eukaryota"/>
</dbReference>
<feature type="compositionally biased region" description="Basic and acidic residues" evidence="2">
    <location>
        <begin position="180"/>
        <end position="190"/>
    </location>
</feature>
<feature type="transmembrane region" description="Helical" evidence="3">
    <location>
        <begin position="1353"/>
        <end position="1373"/>
    </location>
</feature>
<feature type="compositionally biased region" description="Low complexity" evidence="2">
    <location>
        <begin position="349"/>
        <end position="371"/>
    </location>
</feature>
<dbReference type="PANTHER" id="PTHR31807:SF37">
    <property type="entry name" value="HAUS AUGMIN-LIKE COMPLEX SUBUNIT 8"/>
    <property type="match status" value="1"/>
</dbReference>
<reference evidence="4" key="2">
    <citation type="submission" date="2018-05" db="EMBL/GenBank/DDBJ databases">
        <title>OgluRS3 (Oryza glumaepatula Reference Sequence Version 3).</title>
        <authorList>
            <person name="Zhang J."/>
            <person name="Kudrna D."/>
            <person name="Lee S."/>
            <person name="Talag J."/>
            <person name="Welchert J."/>
            <person name="Wing R.A."/>
        </authorList>
    </citation>
    <scope>NUCLEOTIDE SEQUENCE [LARGE SCALE GENOMIC DNA]</scope>
</reference>
<feature type="compositionally biased region" description="Basic and acidic residues" evidence="2">
    <location>
        <begin position="793"/>
        <end position="806"/>
    </location>
</feature>
<dbReference type="GO" id="GO:0008017">
    <property type="term" value="F:microtubule binding"/>
    <property type="evidence" value="ECO:0007669"/>
    <property type="project" value="TreeGrafter"/>
</dbReference>
<feature type="compositionally biased region" description="Polar residues" evidence="2">
    <location>
        <begin position="283"/>
        <end position="294"/>
    </location>
</feature>
<evidence type="ECO:0000256" key="3">
    <source>
        <dbReference type="SAM" id="Phobius"/>
    </source>
</evidence>
<dbReference type="GO" id="GO:0051225">
    <property type="term" value="P:spindle assembly"/>
    <property type="evidence" value="ECO:0007669"/>
    <property type="project" value="TreeGrafter"/>
</dbReference>
<feature type="compositionally biased region" description="Basic and acidic residues" evidence="2">
    <location>
        <begin position="206"/>
        <end position="215"/>
    </location>
</feature>